<dbReference type="SUPFAM" id="SSF57662">
    <property type="entry name" value="Ferredoxin thioredoxin reductase (FTR), catalytic beta chain"/>
    <property type="match status" value="1"/>
</dbReference>
<sequence length="96" mass="11164">MGDPVAETEDEIKSWALEYSRSKGWVLNPDEKQRNAVIKGLSRNSDRHGERYCPCRIRSGDKEKDKAIICPCEYHVHELEQAGHCTCNFFYDPEYL</sequence>
<organism evidence="14 15">
    <name type="scientific">Methanospirillum purgamenti</name>
    <dbReference type="NCBI Taxonomy" id="2834276"/>
    <lineage>
        <taxon>Archaea</taxon>
        <taxon>Methanobacteriati</taxon>
        <taxon>Methanobacteriota</taxon>
        <taxon>Stenosarchaea group</taxon>
        <taxon>Methanomicrobia</taxon>
        <taxon>Methanomicrobiales</taxon>
        <taxon>Methanospirillaceae</taxon>
        <taxon>Methanospirillum</taxon>
    </lineage>
</organism>
<gene>
    <name evidence="14" type="ORF">KHC33_06665</name>
</gene>
<name>A0A8E7EKW5_9EURY</name>
<evidence type="ECO:0000256" key="1">
    <source>
        <dbReference type="ARBA" id="ARBA00001966"/>
    </source>
</evidence>
<evidence type="ECO:0000256" key="9">
    <source>
        <dbReference type="ARBA" id="ARBA00023014"/>
    </source>
</evidence>
<evidence type="ECO:0000256" key="3">
    <source>
        <dbReference type="ARBA" id="ARBA00007941"/>
    </source>
</evidence>
<reference evidence="14 15" key="1">
    <citation type="submission" date="2021-05" db="EMBL/GenBank/DDBJ databases">
        <title>A novel Methanospirillum isolate from a pyrite-forming mixed culture.</title>
        <authorList>
            <person name="Bunk B."/>
            <person name="Sproer C."/>
            <person name="Spring S."/>
            <person name="Pester M."/>
        </authorList>
    </citation>
    <scope>NUCLEOTIDE SEQUENCE [LARGE SCALE GENOMIC DNA]</scope>
    <source>
        <strain evidence="14 15">J.3.6.1-F.2.7.3</strain>
    </source>
</reference>
<evidence type="ECO:0000256" key="6">
    <source>
        <dbReference type="ARBA" id="ARBA00022723"/>
    </source>
</evidence>
<dbReference type="Pfam" id="PF02943">
    <property type="entry name" value="FeThRed_B"/>
    <property type="match status" value="1"/>
</dbReference>
<keyword evidence="7" id="KW-0560">Oxidoreductase</keyword>
<dbReference type="AlphaFoldDB" id="A0A8E7EKW5"/>
<evidence type="ECO:0000256" key="13">
    <source>
        <dbReference type="ARBA" id="ARBA00048150"/>
    </source>
</evidence>
<keyword evidence="10" id="KW-1015">Disulfide bond</keyword>
<evidence type="ECO:0000256" key="8">
    <source>
        <dbReference type="ARBA" id="ARBA00023004"/>
    </source>
</evidence>
<evidence type="ECO:0000256" key="2">
    <source>
        <dbReference type="ARBA" id="ARBA00003945"/>
    </source>
</evidence>
<keyword evidence="5" id="KW-0004">4Fe-4S</keyword>
<dbReference type="InterPro" id="IPR036644">
    <property type="entry name" value="FTR_bsu_sf"/>
</dbReference>
<evidence type="ECO:0000256" key="5">
    <source>
        <dbReference type="ARBA" id="ARBA00022485"/>
    </source>
</evidence>
<keyword evidence="6" id="KW-0479">Metal-binding</keyword>
<evidence type="ECO:0000256" key="11">
    <source>
        <dbReference type="ARBA" id="ARBA00026011"/>
    </source>
</evidence>
<comment type="cofactor">
    <cofactor evidence="1">
        <name>[4Fe-4S] cluster</name>
        <dbReference type="ChEBI" id="CHEBI:49883"/>
    </cofactor>
</comment>
<evidence type="ECO:0000256" key="4">
    <source>
        <dbReference type="ARBA" id="ARBA00012358"/>
    </source>
</evidence>
<protein>
    <recommendedName>
        <fullName evidence="4">ferredoxin:thioredoxin reductase</fullName>
        <ecNumber evidence="4">1.8.7.2</ecNumber>
    </recommendedName>
    <alternativeName>
        <fullName evidence="12">Ferredoxin-thioredoxin reductase subunit B</fullName>
    </alternativeName>
</protein>
<evidence type="ECO:0000256" key="7">
    <source>
        <dbReference type="ARBA" id="ARBA00023002"/>
    </source>
</evidence>
<dbReference type="GO" id="GO:0016730">
    <property type="term" value="F:oxidoreductase activity, acting on iron-sulfur proteins as donors"/>
    <property type="evidence" value="ECO:0007669"/>
    <property type="project" value="InterPro"/>
</dbReference>
<dbReference type="Gene3D" id="3.90.460.10">
    <property type="entry name" value="Ferredoxin thioredoxin reductase catalytic beta subunit"/>
    <property type="match status" value="1"/>
</dbReference>
<dbReference type="KEGG" id="mrtj:KHC33_06665"/>
<comment type="similarity">
    <text evidence="3">Belongs to the ferredoxin thioredoxin reductase beta subunit family.</text>
</comment>
<keyword evidence="15" id="KW-1185">Reference proteome</keyword>
<evidence type="ECO:0000256" key="12">
    <source>
        <dbReference type="ARBA" id="ARBA00030295"/>
    </source>
</evidence>
<keyword evidence="8" id="KW-0408">Iron</keyword>
<dbReference type="Proteomes" id="UP000680656">
    <property type="component" value="Chromosome"/>
</dbReference>
<dbReference type="EMBL" id="CP075546">
    <property type="protein sequence ID" value="QVV90166.1"/>
    <property type="molecule type" value="Genomic_DNA"/>
</dbReference>
<dbReference type="EC" id="1.8.7.2" evidence="4"/>
<dbReference type="PANTHER" id="PTHR35113">
    <property type="entry name" value="FERREDOXIN-THIOREDOXIN REDUCTASE CATALYTIC CHAIN, CHLOROPLASTIC"/>
    <property type="match status" value="1"/>
</dbReference>
<accession>A0A8E7EKW5</accession>
<dbReference type="InterPro" id="IPR004209">
    <property type="entry name" value="FTR_bsu"/>
</dbReference>
<comment type="subunit">
    <text evidence="11">Heterodimer of subunit A (variable subunit) and subunit B (catalytic subunit). Heterodimeric FTR forms a complex with ferredoxin and thioredoxin.</text>
</comment>
<dbReference type="GO" id="GO:0051539">
    <property type="term" value="F:4 iron, 4 sulfur cluster binding"/>
    <property type="evidence" value="ECO:0007669"/>
    <property type="project" value="UniProtKB-KW"/>
</dbReference>
<dbReference type="GO" id="GO:0046872">
    <property type="term" value="F:metal ion binding"/>
    <property type="evidence" value="ECO:0007669"/>
    <property type="project" value="UniProtKB-KW"/>
</dbReference>
<dbReference type="GeneID" id="65096851"/>
<comment type="function">
    <text evidence="2">Catalytic subunit of the ferredoxin-thioredoxin reductase (FTR), which catalyzes the two-electron reduction of thioredoxins by the electrons provided by reduced ferredoxin.</text>
</comment>
<proteinExistence type="inferred from homology"/>
<evidence type="ECO:0000256" key="10">
    <source>
        <dbReference type="ARBA" id="ARBA00023157"/>
    </source>
</evidence>
<comment type="catalytic activity">
    <reaction evidence="13">
        <text>[thioredoxin]-disulfide + 2 reduced [2Fe-2S]-[ferredoxin] + 2 H(+) = [thioredoxin]-dithiol + 2 oxidized [2Fe-2S]-[ferredoxin]</text>
        <dbReference type="Rhea" id="RHEA:42336"/>
        <dbReference type="Rhea" id="RHEA-COMP:10000"/>
        <dbReference type="Rhea" id="RHEA-COMP:10001"/>
        <dbReference type="Rhea" id="RHEA-COMP:10698"/>
        <dbReference type="Rhea" id="RHEA-COMP:10700"/>
        <dbReference type="ChEBI" id="CHEBI:15378"/>
        <dbReference type="ChEBI" id="CHEBI:29950"/>
        <dbReference type="ChEBI" id="CHEBI:33737"/>
        <dbReference type="ChEBI" id="CHEBI:33738"/>
        <dbReference type="ChEBI" id="CHEBI:50058"/>
        <dbReference type="EC" id="1.8.7.2"/>
    </reaction>
</comment>
<dbReference type="PANTHER" id="PTHR35113:SF1">
    <property type="entry name" value="FERREDOXIN-THIOREDOXIN REDUCTASE CATALYTIC CHAIN, CHLOROPLASTIC"/>
    <property type="match status" value="1"/>
</dbReference>
<keyword evidence="9" id="KW-0411">Iron-sulfur</keyword>
<evidence type="ECO:0000313" key="15">
    <source>
        <dbReference type="Proteomes" id="UP000680656"/>
    </source>
</evidence>
<evidence type="ECO:0000313" key="14">
    <source>
        <dbReference type="EMBL" id="QVV90166.1"/>
    </source>
</evidence>
<dbReference type="RefSeq" id="WP_214420940.1">
    <property type="nucleotide sequence ID" value="NZ_CP075546.1"/>
</dbReference>